<evidence type="ECO:0000256" key="7">
    <source>
        <dbReference type="SAM" id="Phobius"/>
    </source>
</evidence>
<dbReference type="InterPro" id="IPR000742">
    <property type="entry name" value="EGF"/>
</dbReference>
<keyword evidence="7" id="KW-1133">Transmembrane helix</keyword>
<evidence type="ECO:0000313" key="10">
    <source>
        <dbReference type="RefSeq" id="XP_031429041.1"/>
    </source>
</evidence>
<dbReference type="AlphaFoldDB" id="A0A6P8G025"/>
<dbReference type="PRINTS" id="PR00011">
    <property type="entry name" value="EGFLAMININ"/>
</dbReference>
<proteinExistence type="predicted"/>
<dbReference type="GO" id="GO:0007157">
    <property type="term" value="P:heterophilic cell-cell adhesion via plasma membrane cell adhesion molecules"/>
    <property type="evidence" value="ECO:0007669"/>
    <property type="project" value="TreeGrafter"/>
</dbReference>
<dbReference type="GO" id="GO:0016020">
    <property type="term" value="C:membrane"/>
    <property type="evidence" value="ECO:0007669"/>
    <property type="project" value="TreeGrafter"/>
</dbReference>
<evidence type="ECO:0000256" key="3">
    <source>
        <dbReference type="ARBA" id="ARBA00022737"/>
    </source>
</evidence>
<feature type="domain" description="EGF-like" evidence="8">
    <location>
        <begin position="108"/>
        <end position="142"/>
    </location>
</feature>
<dbReference type="GeneID" id="105898180"/>
<keyword evidence="10" id="KW-0675">Receptor</keyword>
<feature type="region of interest" description="Disordered" evidence="6">
    <location>
        <begin position="689"/>
        <end position="888"/>
    </location>
</feature>
<dbReference type="InterPro" id="IPR042635">
    <property type="entry name" value="MEGF10/SREC1/2-like"/>
</dbReference>
<dbReference type="GO" id="GO:0030169">
    <property type="term" value="F:low-density lipoprotein particle binding"/>
    <property type="evidence" value="ECO:0007669"/>
    <property type="project" value="TreeGrafter"/>
</dbReference>
<feature type="compositionally biased region" description="Basic and acidic residues" evidence="6">
    <location>
        <begin position="693"/>
        <end position="711"/>
    </location>
</feature>
<feature type="compositionally biased region" description="Low complexity" evidence="6">
    <location>
        <begin position="867"/>
        <end position="880"/>
    </location>
</feature>
<dbReference type="PANTHER" id="PTHR24043">
    <property type="entry name" value="SCAVENGER RECEPTOR CLASS F"/>
    <property type="match status" value="1"/>
</dbReference>
<feature type="transmembrane region" description="Helical" evidence="7">
    <location>
        <begin position="476"/>
        <end position="494"/>
    </location>
</feature>
<dbReference type="PANTHER" id="PTHR24043:SF0">
    <property type="entry name" value="SCAVENGER RECEPTOR CLASS F MEMBER 1"/>
    <property type="match status" value="1"/>
</dbReference>
<dbReference type="Gene3D" id="2.10.25.10">
    <property type="entry name" value="Laminin"/>
    <property type="match status" value="1"/>
</dbReference>
<feature type="compositionally biased region" description="Basic and acidic residues" evidence="6">
    <location>
        <begin position="810"/>
        <end position="824"/>
    </location>
</feature>
<dbReference type="PROSITE" id="PS50026">
    <property type="entry name" value="EGF_3"/>
    <property type="match status" value="1"/>
</dbReference>
<evidence type="ECO:0000259" key="8">
    <source>
        <dbReference type="PROSITE" id="PS50026"/>
    </source>
</evidence>
<dbReference type="CDD" id="cd00055">
    <property type="entry name" value="EGF_Lam"/>
    <property type="match status" value="1"/>
</dbReference>
<comment type="caution">
    <text evidence="5">Lacks conserved residue(s) required for the propagation of feature annotation.</text>
</comment>
<gene>
    <name evidence="10" type="primary">scarf1</name>
</gene>
<dbReference type="SMART" id="SM00180">
    <property type="entry name" value="EGF_Lam"/>
    <property type="match status" value="6"/>
</dbReference>
<evidence type="ECO:0000256" key="1">
    <source>
        <dbReference type="ARBA" id="ARBA00022536"/>
    </source>
</evidence>
<dbReference type="InterPro" id="IPR002049">
    <property type="entry name" value="LE_dom"/>
</dbReference>
<dbReference type="SUPFAM" id="SSF57184">
    <property type="entry name" value="Growth factor receptor domain"/>
    <property type="match status" value="1"/>
</dbReference>
<dbReference type="InterPro" id="IPR009030">
    <property type="entry name" value="Growth_fac_rcpt_cys_sf"/>
</dbReference>
<keyword evidence="3" id="KW-0677">Repeat</keyword>
<feature type="disulfide bond" evidence="5">
    <location>
        <begin position="132"/>
        <end position="141"/>
    </location>
</feature>
<dbReference type="SMART" id="SM00181">
    <property type="entry name" value="EGF"/>
    <property type="match status" value="7"/>
</dbReference>
<evidence type="ECO:0000256" key="5">
    <source>
        <dbReference type="PROSITE-ProRule" id="PRU00076"/>
    </source>
</evidence>
<dbReference type="GO" id="GO:0005044">
    <property type="term" value="F:scavenger receptor activity"/>
    <property type="evidence" value="ECO:0007669"/>
    <property type="project" value="InterPro"/>
</dbReference>
<evidence type="ECO:0000256" key="2">
    <source>
        <dbReference type="ARBA" id="ARBA00022729"/>
    </source>
</evidence>
<keyword evidence="2" id="KW-0732">Signal</keyword>
<reference evidence="10" key="1">
    <citation type="submission" date="2025-08" db="UniProtKB">
        <authorList>
            <consortium name="RefSeq"/>
        </authorList>
    </citation>
    <scope>IDENTIFICATION</scope>
</reference>
<keyword evidence="1 5" id="KW-0245">EGF-like domain</keyword>
<keyword evidence="7" id="KW-0472">Membrane</keyword>
<dbReference type="Proteomes" id="UP000515152">
    <property type="component" value="Chromosome 9"/>
</dbReference>
<protein>
    <submittedName>
        <fullName evidence="10">Scavenger receptor class F member 1</fullName>
    </submittedName>
</protein>
<feature type="region of interest" description="Disordered" evidence="6">
    <location>
        <begin position="643"/>
        <end position="675"/>
    </location>
</feature>
<dbReference type="FunFam" id="2.170.300.10:FF:000041">
    <property type="entry name" value="Tyrosine protein kinase receptor tie-1, putative"/>
    <property type="match status" value="1"/>
</dbReference>
<dbReference type="KEGG" id="char:105898180"/>
<keyword evidence="7" id="KW-0812">Transmembrane</keyword>
<feature type="compositionally biased region" description="Low complexity" evidence="6">
    <location>
        <begin position="835"/>
        <end position="845"/>
    </location>
</feature>
<dbReference type="CTD" id="8578"/>
<dbReference type="Pfam" id="PF00053">
    <property type="entry name" value="EGF_laminin"/>
    <property type="match status" value="3"/>
</dbReference>
<dbReference type="RefSeq" id="XP_031429041.1">
    <property type="nucleotide sequence ID" value="XM_031573181.2"/>
</dbReference>
<evidence type="ECO:0000256" key="4">
    <source>
        <dbReference type="ARBA" id="ARBA00023157"/>
    </source>
</evidence>
<dbReference type="OrthoDB" id="6130531at2759"/>
<dbReference type="GO" id="GO:0016358">
    <property type="term" value="P:dendrite development"/>
    <property type="evidence" value="ECO:0007669"/>
    <property type="project" value="TreeGrafter"/>
</dbReference>
<evidence type="ECO:0000313" key="9">
    <source>
        <dbReference type="Proteomes" id="UP000515152"/>
    </source>
</evidence>
<accession>A0A6P8G025</accession>
<evidence type="ECO:0000256" key="6">
    <source>
        <dbReference type="SAM" id="MobiDB-lite"/>
    </source>
</evidence>
<feature type="compositionally biased region" description="Polar residues" evidence="6">
    <location>
        <begin position="759"/>
        <end position="778"/>
    </location>
</feature>
<keyword evidence="4 5" id="KW-1015">Disulfide bond</keyword>
<name>A0A6P8G025_CLUHA</name>
<dbReference type="PROSITE" id="PS00022">
    <property type="entry name" value="EGF_1"/>
    <property type="match status" value="3"/>
</dbReference>
<sequence>MDELGAHSTLRAHKTPYARSVNTERGAKRILSPPPGVLWRPGLERGVKAPSEVEAMGFPLFGLGFLVFVCFGSAQKLSPTGRNVCLDHRDPSSLVCCDGWRPQGEECSIPLCEGERACQQDEVCVYPGICRCRPGYFGPQCQTPCPPEFWASDCRELCLCHPHGRCHPATGECTCHPKRWGPLCQHECKCAHHGHCDPLHGNCTCDEGWWTGTCAKMCQCFSQGTSTCDPVTGQCVCKRDYWGLKCSLRCNCYLSPCDQNTGHCQCLKGWWGPGCDRRCNCDLDHGECDIVSGECVCEPGYKSPVCHETCSPGHYGRGCLARCGHCVRGQACSTVHGSCDACDPGWNGTRCDQRCPLGSYGDHCRKVCPSCKNQEACNPVTGECSHCNPGWLGPRCDKSCPDGTFGDDCRFQCNLCLHGRCDPMTGNCICQPGFRGESCNSTCPDHLYGVNCSSVCDCGQVACHGDTGVCLYGTRVGLIVGLLILMLLILLALVCCCCCCCVQAPTDGKERVATGDRGPALRMKHHVYSVLATVGSSIPCISLWSSGLPRVTVSHHDPELTFNHSFIEPPSSGWMTDNSFESDDGEEGEALYCVPPREDISTIAGGEFQELSSKCNMFPDPSAFCSEDMSLAFGIPRTSSIAKSKRPSVSFAEGTKFSPKERRGSAQELPVVSRKPKSPWGVLMLSALQVGRGEGETERIEQEPERGESPVHEQGTTEDPADPEAGRYTATPSRNTLAVPGSNRRRTLSNTAKRIAQAQVPTGSHQSEGGSDKVTTVYVTVGKASRGSKTEVTSEGPVQAMLRRLGSIQRQRDEASKPKARGEAITKPPRRKLGARAAAWEQAVEAGGGSPPAAVPMRKPSRRKHTSLSSPCPMSSSDSPLEGATSKRPLSSILKSVPEWVSPVLQGREGPRAEPGACSPDPPREDGYLTVGPAHSVANLGEVIANEVIVACEDDGPKYENVMHYESNDSSPNYETIHDIW</sequence>
<dbReference type="GO" id="GO:0016322">
    <property type="term" value="P:neuron remodeling"/>
    <property type="evidence" value="ECO:0007669"/>
    <property type="project" value="TreeGrafter"/>
</dbReference>
<dbReference type="Gene3D" id="2.170.300.10">
    <property type="entry name" value="Tie2 ligand-binding domain superfamily"/>
    <property type="match status" value="2"/>
</dbReference>
<keyword evidence="9" id="KW-1185">Reference proteome</keyword>
<organism evidence="9 10">
    <name type="scientific">Clupea harengus</name>
    <name type="common">Atlantic herring</name>
    <dbReference type="NCBI Taxonomy" id="7950"/>
    <lineage>
        <taxon>Eukaryota</taxon>
        <taxon>Metazoa</taxon>
        <taxon>Chordata</taxon>
        <taxon>Craniata</taxon>
        <taxon>Vertebrata</taxon>
        <taxon>Euteleostomi</taxon>
        <taxon>Actinopterygii</taxon>
        <taxon>Neopterygii</taxon>
        <taxon>Teleostei</taxon>
        <taxon>Clupei</taxon>
        <taxon>Clupeiformes</taxon>
        <taxon>Clupeoidei</taxon>
        <taxon>Clupeidae</taxon>
        <taxon>Clupea</taxon>
    </lineage>
</organism>